<dbReference type="InterPro" id="IPR019579">
    <property type="entry name" value="FAM161A/B"/>
</dbReference>
<evidence type="ECO:0000313" key="7">
    <source>
        <dbReference type="Proteomes" id="UP001162131"/>
    </source>
</evidence>
<evidence type="ECO:0000256" key="2">
    <source>
        <dbReference type="ARBA" id="ARBA00022837"/>
    </source>
</evidence>
<feature type="compositionally biased region" description="Basic residues" evidence="4">
    <location>
        <begin position="359"/>
        <end position="368"/>
    </location>
</feature>
<gene>
    <name evidence="6" type="ORF">BSTOLATCC_MIC24114</name>
</gene>
<name>A0AAU9J7L2_9CILI</name>
<evidence type="ECO:0000256" key="3">
    <source>
        <dbReference type="ARBA" id="ARBA00023054"/>
    </source>
</evidence>
<dbReference type="InterPro" id="IPR051655">
    <property type="entry name" value="FAM161"/>
</dbReference>
<feature type="compositionally biased region" description="Basic and acidic residues" evidence="4">
    <location>
        <begin position="997"/>
        <end position="1012"/>
    </location>
</feature>
<dbReference type="GO" id="GO:0005509">
    <property type="term" value="F:calcium ion binding"/>
    <property type="evidence" value="ECO:0007669"/>
    <property type="project" value="InterPro"/>
</dbReference>
<feature type="region of interest" description="Disordered" evidence="4">
    <location>
        <begin position="972"/>
        <end position="1012"/>
    </location>
</feature>
<dbReference type="PANTHER" id="PTHR21501:SF1">
    <property type="entry name" value="PROTEIN FAM-161"/>
    <property type="match status" value="1"/>
</dbReference>
<evidence type="ECO:0000256" key="4">
    <source>
        <dbReference type="SAM" id="MobiDB-lite"/>
    </source>
</evidence>
<feature type="compositionally biased region" description="Basic and acidic residues" evidence="4">
    <location>
        <begin position="972"/>
        <end position="988"/>
    </location>
</feature>
<dbReference type="GO" id="GO:0005929">
    <property type="term" value="C:cilium"/>
    <property type="evidence" value="ECO:0007669"/>
    <property type="project" value="TreeGrafter"/>
</dbReference>
<dbReference type="InterPro" id="IPR011992">
    <property type="entry name" value="EF-hand-dom_pair"/>
</dbReference>
<dbReference type="Pfam" id="PF10595">
    <property type="entry name" value="FAM161A_B"/>
    <property type="match status" value="1"/>
</dbReference>
<feature type="region of interest" description="Disordered" evidence="4">
    <location>
        <begin position="619"/>
        <end position="643"/>
    </location>
</feature>
<proteinExistence type="inferred from homology"/>
<reference evidence="6" key="1">
    <citation type="submission" date="2021-09" db="EMBL/GenBank/DDBJ databases">
        <authorList>
            <consortium name="AG Swart"/>
            <person name="Singh M."/>
            <person name="Singh A."/>
            <person name="Seah K."/>
            <person name="Emmerich C."/>
        </authorList>
    </citation>
    <scope>NUCLEOTIDE SEQUENCE</scope>
    <source>
        <strain evidence="6">ATCC30299</strain>
    </source>
</reference>
<evidence type="ECO:0000259" key="5">
    <source>
        <dbReference type="PROSITE" id="PS50222"/>
    </source>
</evidence>
<feature type="compositionally biased region" description="Polar residues" evidence="4">
    <location>
        <begin position="72"/>
        <end position="82"/>
    </location>
</feature>
<dbReference type="EMBL" id="CAJZBQ010000023">
    <property type="protein sequence ID" value="CAG9319563.1"/>
    <property type="molecule type" value="Genomic_DNA"/>
</dbReference>
<organism evidence="6 7">
    <name type="scientific">Blepharisma stoltei</name>
    <dbReference type="NCBI Taxonomy" id="1481888"/>
    <lineage>
        <taxon>Eukaryota</taxon>
        <taxon>Sar</taxon>
        <taxon>Alveolata</taxon>
        <taxon>Ciliophora</taxon>
        <taxon>Postciliodesmatophora</taxon>
        <taxon>Heterotrichea</taxon>
        <taxon>Heterotrichida</taxon>
        <taxon>Blepharismidae</taxon>
        <taxon>Blepharisma</taxon>
    </lineage>
</organism>
<keyword evidence="3" id="KW-0175">Coiled coil</keyword>
<dbReference type="InterPro" id="IPR018247">
    <property type="entry name" value="EF_Hand_1_Ca_BS"/>
</dbReference>
<evidence type="ECO:0000313" key="6">
    <source>
        <dbReference type="EMBL" id="CAG9319563.1"/>
    </source>
</evidence>
<dbReference type="GO" id="GO:0044782">
    <property type="term" value="P:cilium organization"/>
    <property type="evidence" value="ECO:0007669"/>
    <property type="project" value="TreeGrafter"/>
</dbReference>
<evidence type="ECO:0000256" key="1">
    <source>
        <dbReference type="ARBA" id="ARBA00006663"/>
    </source>
</evidence>
<accession>A0AAU9J7L2</accession>
<feature type="region of interest" description="Disordered" evidence="4">
    <location>
        <begin position="41"/>
        <end position="82"/>
    </location>
</feature>
<dbReference type="PROSITE" id="PS50222">
    <property type="entry name" value="EF_HAND_2"/>
    <property type="match status" value="1"/>
</dbReference>
<dbReference type="PANTHER" id="PTHR21501">
    <property type="entry name" value="PROTEIN FAM-161"/>
    <property type="match status" value="1"/>
</dbReference>
<keyword evidence="7" id="KW-1185">Reference proteome</keyword>
<feature type="region of interest" description="Disordered" evidence="4">
    <location>
        <begin position="355"/>
        <end position="377"/>
    </location>
</feature>
<protein>
    <recommendedName>
        <fullName evidence="5">EF-hand domain-containing protein</fullName>
    </recommendedName>
</protein>
<dbReference type="InterPro" id="IPR002048">
    <property type="entry name" value="EF_hand_dom"/>
</dbReference>
<dbReference type="PROSITE" id="PS00018">
    <property type="entry name" value="EF_HAND_1"/>
    <property type="match status" value="1"/>
</dbReference>
<dbReference type="Proteomes" id="UP001162131">
    <property type="component" value="Unassembled WGS sequence"/>
</dbReference>
<dbReference type="GO" id="GO:0005856">
    <property type="term" value="C:cytoskeleton"/>
    <property type="evidence" value="ECO:0007669"/>
    <property type="project" value="UniProtKB-ARBA"/>
</dbReference>
<dbReference type="Gene3D" id="1.10.238.10">
    <property type="entry name" value="EF-hand"/>
    <property type="match status" value="1"/>
</dbReference>
<feature type="domain" description="EF-hand" evidence="5">
    <location>
        <begin position="269"/>
        <end position="304"/>
    </location>
</feature>
<dbReference type="SUPFAM" id="SSF47473">
    <property type="entry name" value="EF-hand"/>
    <property type="match status" value="2"/>
</dbReference>
<comment type="caution">
    <text evidence="6">The sequence shown here is derived from an EMBL/GenBank/DDBJ whole genome shotgun (WGS) entry which is preliminary data.</text>
</comment>
<sequence length="1101" mass="128072">MENLKSASAAGLGSSVEWFPPREPGYRFAAHLDLYGPAAFVHDPPSPPREVKPRVSYGGGFQMPRKEASSPGHLQQSPRTASQISARYSSQIENQPSISNFEQELMKLKMESQYLSNQWFSKPIDPSILHVDPITHSHKSYYKAADATNLSLEELELMKESQTKKLIDLETEYYRTKQTSSFQHPSQSSGINFSYSRSSPKASYDYFTPKGKPTSQSVRLSPTREQYEAKYERYLQGKAMNKKNKDIRGKPKINSKEIKKGQTSDREFEMVTFLRWMFKKLDKDGSGSVDTVELMQEFHANPEIAEMFGLREQAEHPQYMERFKDVFDSIGLGNKHEFTLDDFLEFFRKRQEKPTVKKTPIKRPKSPKKNIETAEPPADPVCLLTNKQMQILEEVFFNRDEYEDKVLKRYDFIDALKQDERVIKILHVDAIKLGPFQTLNLETMLNFIENDGDGPEEFITWNQFLEYFFTKPQMAASDTGITDPRLDDIDIPPRYVSMIKEFFDQLPTKGRNKVSTYEFISGARKDYKIKGFLSMTAREPDGLSLIPPESVNDVLTRMERDAGALVSWTDILGYFSKRGIPKLIIDDDNPNKPIEKEKFAKLTMPKTKVQEIAAQTDEIPENKSKTDIKRKHTRSLSPQPKEFNRTFNDIDDFRESRIYQKDYPVRSSSVGKFGVTVPEPFGFETRELTKEKSIRQRRFEEYINEIRLEEERHLNMKYKANPIPSDVIIPKYDSILAAQEARRIEVKRTSMETTKANEKPFSFYVRDKEKKKPEPVEMKKETFKANPVPWHCKVSIYDQMRNQDKAAREERIARAAQESLRKSSLPPRMEMHEKARSQQIITPKTENFESFKAKDPPNFTKLQAKFQKTLDMNKNAKLPTQVMPFNFDKREGLTATQEDQMKREKLKTIHPEVLDEIDGANFKWGNMDKKDINSSTGVLKKPKVEPSITEKVRDMISLRKKKIEESEEKVKKLKKEEDERKAKQDAIRSRVQNSHAIQEKLRKEKEDRDKRTTEKLETMNNQSAIYKAQIKEMNERVSQRPLLVETVSDNQLKNIAKMKTLLRVKRSLEESKIPIANYFNEEEKDLIEEAEYLVKINKLAL</sequence>
<dbReference type="AlphaFoldDB" id="A0AAU9J7L2"/>
<comment type="similarity">
    <text evidence="1">Belongs to the FAM161 family.</text>
</comment>
<keyword evidence="2" id="KW-0106">Calcium</keyword>